<comment type="caution">
    <text evidence="4">The sequence shown here is derived from an EMBL/GenBank/DDBJ whole genome shotgun (WGS) entry which is preliminary data.</text>
</comment>
<dbReference type="InterPro" id="IPR001374">
    <property type="entry name" value="R3H_dom"/>
</dbReference>
<dbReference type="GO" id="GO:0003676">
    <property type="term" value="F:nucleic acid binding"/>
    <property type="evidence" value="ECO:0007669"/>
    <property type="project" value="UniProtKB-UniRule"/>
</dbReference>
<dbReference type="OrthoDB" id="278430at2759"/>
<evidence type="ECO:0000313" key="5">
    <source>
        <dbReference type="Proteomes" id="UP000664859"/>
    </source>
</evidence>
<evidence type="ECO:0000256" key="2">
    <source>
        <dbReference type="SAM" id="MobiDB-lite"/>
    </source>
</evidence>
<evidence type="ECO:0000259" key="3">
    <source>
        <dbReference type="PROSITE" id="PS51061"/>
    </source>
</evidence>
<keyword evidence="5" id="KW-1185">Reference proteome</keyword>
<name>A0A835ZH94_9STRA</name>
<protein>
    <recommendedName>
        <fullName evidence="3">R3H domain-containing protein</fullName>
    </recommendedName>
</protein>
<dbReference type="InterPro" id="IPR051937">
    <property type="entry name" value="R3H_domain_containing"/>
</dbReference>
<accession>A0A835ZH94</accession>
<dbReference type="InterPro" id="IPR036867">
    <property type="entry name" value="R3H_dom_sf"/>
</dbReference>
<dbReference type="Gene3D" id="3.30.1370.50">
    <property type="entry name" value="R3H-like domain"/>
    <property type="match status" value="1"/>
</dbReference>
<evidence type="ECO:0000256" key="1">
    <source>
        <dbReference type="ARBA" id="ARBA00022553"/>
    </source>
</evidence>
<dbReference type="Pfam" id="PF01424">
    <property type="entry name" value="R3H"/>
    <property type="match status" value="1"/>
</dbReference>
<reference evidence="4" key="1">
    <citation type="submission" date="2021-02" db="EMBL/GenBank/DDBJ databases">
        <title>First Annotated Genome of the Yellow-green Alga Tribonema minus.</title>
        <authorList>
            <person name="Mahan K.M."/>
        </authorList>
    </citation>
    <scope>NUCLEOTIDE SEQUENCE</scope>
    <source>
        <strain evidence="4">UTEX B ZZ1240</strain>
    </source>
</reference>
<evidence type="ECO:0000313" key="4">
    <source>
        <dbReference type="EMBL" id="KAG5190534.1"/>
    </source>
</evidence>
<proteinExistence type="predicted"/>
<dbReference type="EMBL" id="JAFCMP010000033">
    <property type="protein sequence ID" value="KAG5190534.1"/>
    <property type="molecule type" value="Genomic_DNA"/>
</dbReference>
<dbReference type="PANTHER" id="PTHR15672:SF8">
    <property type="entry name" value="PROTEIN ENCORE"/>
    <property type="match status" value="1"/>
</dbReference>
<keyword evidence="1" id="KW-0597">Phosphoprotein</keyword>
<feature type="region of interest" description="Disordered" evidence="2">
    <location>
        <begin position="156"/>
        <end position="179"/>
    </location>
</feature>
<feature type="domain" description="R3H" evidence="3">
    <location>
        <begin position="6"/>
        <end position="69"/>
    </location>
</feature>
<dbReference type="Proteomes" id="UP000664859">
    <property type="component" value="Unassembled WGS sequence"/>
</dbReference>
<dbReference type="SUPFAM" id="SSF82708">
    <property type="entry name" value="R3H domain"/>
    <property type="match status" value="1"/>
</dbReference>
<dbReference type="PANTHER" id="PTHR15672">
    <property type="entry name" value="CAMP-REGULATED PHOSPHOPROTEIN 21 RELATED R3H DOMAIN CONTAINING PROTEIN"/>
    <property type="match status" value="1"/>
</dbReference>
<dbReference type="CDD" id="cd02642">
    <property type="entry name" value="R3H_encore_like"/>
    <property type="match status" value="1"/>
</dbReference>
<sequence>MSMDDALNVLKFEDKIVRFMKLPREQRLEFPPLSGFHRLLVHRLAIRFGLEHQALESIMGMTGLTASGQQGGTYDSASSRDFCPMVLTKTAHCCVPKVLLIDISDSQAASAAAGGSAPPAAAAAAAAAPPAAVQPKISTPVGSSGKKIMLMRRDPQNALQAKSAGTLAGPTRQLSVAEKEKARATCTLAGPDAAA</sequence>
<gene>
    <name evidence="4" type="ORF">JKP88DRAFT_298552</name>
</gene>
<organism evidence="4 5">
    <name type="scientific">Tribonema minus</name>
    <dbReference type="NCBI Taxonomy" id="303371"/>
    <lineage>
        <taxon>Eukaryota</taxon>
        <taxon>Sar</taxon>
        <taxon>Stramenopiles</taxon>
        <taxon>Ochrophyta</taxon>
        <taxon>PX clade</taxon>
        <taxon>Xanthophyceae</taxon>
        <taxon>Tribonematales</taxon>
        <taxon>Tribonemataceae</taxon>
        <taxon>Tribonema</taxon>
    </lineage>
</organism>
<dbReference type="AlphaFoldDB" id="A0A835ZH94"/>
<dbReference type="PROSITE" id="PS51061">
    <property type="entry name" value="R3H"/>
    <property type="match status" value="1"/>
</dbReference>